<dbReference type="Pfam" id="PF00795">
    <property type="entry name" value="CN_hydrolase"/>
    <property type="match status" value="1"/>
</dbReference>
<dbReference type="Proteomes" id="UP000608850">
    <property type="component" value="Unassembled WGS sequence"/>
</dbReference>
<dbReference type="PANTHER" id="PTHR23088">
    <property type="entry name" value="NITRILASE-RELATED"/>
    <property type="match status" value="1"/>
</dbReference>
<gene>
    <name evidence="2" type="ORF">GCM10009021_16500</name>
</gene>
<evidence type="ECO:0000313" key="2">
    <source>
        <dbReference type="EMBL" id="GGN16537.1"/>
    </source>
</evidence>
<dbReference type="EMBL" id="BMOQ01000004">
    <property type="protein sequence ID" value="GGN16537.1"/>
    <property type="molecule type" value="Genomic_DNA"/>
</dbReference>
<dbReference type="Gene3D" id="3.60.110.10">
    <property type="entry name" value="Carbon-nitrogen hydrolase"/>
    <property type="match status" value="1"/>
</dbReference>
<proteinExistence type="predicted"/>
<dbReference type="RefSeq" id="WP_188878278.1">
    <property type="nucleotide sequence ID" value="NZ_BMOQ01000004.1"/>
</dbReference>
<organism evidence="2 3">
    <name type="scientific">Halarchaeum nitratireducens</name>
    <dbReference type="NCBI Taxonomy" id="489913"/>
    <lineage>
        <taxon>Archaea</taxon>
        <taxon>Methanobacteriati</taxon>
        <taxon>Methanobacteriota</taxon>
        <taxon>Stenosarchaea group</taxon>
        <taxon>Halobacteria</taxon>
        <taxon>Halobacteriales</taxon>
        <taxon>Halobacteriaceae</taxon>
    </lineage>
</organism>
<comment type="caution">
    <text evidence="2">The sequence shown here is derived from an EMBL/GenBank/DDBJ whole genome shotgun (WGS) entry which is preliminary data.</text>
</comment>
<keyword evidence="3" id="KW-1185">Reference proteome</keyword>
<dbReference type="SUPFAM" id="SSF56317">
    <property type="entry name" value="Carbon-nitrogen hydrolase"/>
    <property type="match status" value="1"/>
</dbReference>
<dbReference type="PROSITE" id="PS50263">
    <property type="entry name" value="CN_HYDROLASE"/>
    <property type="match status" value="1"/>
</dbReference>
<sequence>MSAPTVAACQHAIADCDPAANVATVRTRLAGLADRVDVAVFPEYALTGFVADDRVSDAALARDGAELATIADAAERAETAALVGFVEDAGDGLYNTLGYLGRDGERSYYRKRHLWGDETDVLDAGDRRTVVETPVGRTAFLTCYDLNFVRESAALVDADVDALFVPGAWPAVHASNWDLLLRARALDGVRWVVGCGRTGARTLGDPCEYAGRSAVVRPDGTVRARLGRDERDLVAPLDPAILAEQRALVGSVGESRE</sequence>
<dbReference type="OrthoDB" id="39312at2157"/>
<dbReference type="InterPro" id="IPR003010">
    <property type="entry name" value="C-N_Hydrolase"/>
</dbReference>
<feature type="domain" description="CN hydrolase" evidence="1">
    <location>
        <begin position="4"/>
        <end position="239"/>
    </location>
</feature>
<keyword evidence="2" id="KW-0378">Hydrolase</keyword>
<dbReference type="AlphaFoldDB" id="A0A830GBI0"/>
<evidence type="ECO:0000259" key="1">
    <source>
        <dbReference type="PROSITE" id="PS50263"/>
    </source>
</evidence>
<accession>A0A830GBI0</accession>
<reference evidence="2 3" key="1">
    <citation type="journal article" date="2019" name="Int. J. Syst. Evol. Microbiol.">
        <title>The Global Catalogue of Microorganisms (GCM) 10K type strain sequencing project: providing services to taxonomists for standard genome sequencing and annotation.</title>
        <authorList>
            <consortium name="The Broad Institute Genomics Platform"/>
            <consortium name="The Broad Institute Genome Sequencing Center for Infectious Disease"/>
            <person name="Wu L."/>
            <person name="Ma J."/>
        </authorList>
    </citation>
    <scope>NUCLEOTIDE SEQUENCE [LARGE SCALE GENOMIC DNA]</scope>
    <source>
        <strain evidence="2 3">JCM 16331</strain>
    </source>
</reference>
<dbReference type="PANTHER" id="PTHR23088:SF27">
    <property type="entry name" value="DEAMINATED GLUTATHIONE AMIDASE"/>
    <property type="match status" value="1"/>
</dbReference>
<dbReference type="InterPro" id="IPR036526">
    <property type="entry name" value="C-N_Hydrolase_sf"/>
</dbReference>
<evidence type="ECO:0000313" key="3">
    <source>
        <dbReference type="Proteomes" id="UP000608850"/>
    </source>
</evidence>
<dbReference type="GO" id="GO:0016787">
    <property type="term" value="F:hydrolase activity"/>
    <property type="evidence" value="ECO:0007669"/>
    <property type="project" value="UniProtKB-KW"/>
</dbReference>
<name>A0A830GBI0_9EURY</name>
<protein>
    <submittedName>
        <fullName evidence="2">Hydrolase</fullName>
    </submittedName>
</protein>